<keyword evidence="4" id="KW-0067">ATP-binding</keyword>
<dbReference type="InterPro" id="IPR001757">
    <property type="entry name" value="P_typ_ATPase"/>
</dbReference>
<protein>
    <recommendedName>
        <fullName evidence="9">Cation-transporting P-type ATPase N-terminal domain-containing protein</fullName>
    </recommendedName>
</protein>
<evidence type="ECO:0000313" key="11">
    <source>
        <dbReference type="Proteomes" id="UP000178742"/>
    </source>
</evidence>
<evidence type="ECO:0000256" key="8">
    <source>
        <dbReference type="SAM" id="Phobius"/>
    </source>
</evidence>
<dbReference type="InterPro" id="IPR036412">
    <property type="entry name" value="HAD-like_sf"/>
</dbReference>
<dbReference type="InterPro" id="IPR008250">
    <property type="entry name" value="ATPase_P-typ_transduc_dom_A_sf"/>
</dbReference>
<dbReference type="SMART" id="SM00831">
    <property type="entry name" value="Cation_ATPase_N"/>
    <property type="match status" value="1"/>
</dbReference>
<dbReference type="InterPro" id="IPR004014">
    <property type="entry name" value="ATPase_P-typ_cation-transptr_N"/>
</dbReference>
<dbReference type="NCBIfam" id="TIGR01494">
    <property type="entry name" value="ATPase_P-type"/>
    <property type="match status" value="2"/>
</dbReference>
<evidence type="ECO:0000256" key="2">
    <source>
        <dbReference type="ARBA" id="ARBA00022692"/>
    </source>
</evidence>
<dbReference type="Proteomes" id="UP000178742">
    <property type="component" value="Unassembled WGS sequence"/>
</dbReference>
<dbReference type="GO" id="GO:0016020">
    <property type="term" value="C:membrane"/>
    <property type="evidence" value="ECO:0007669"/>
    <property type="project" value="UniProtKB-SubCell"/>
</dbReference>
<dbReference type="SFLD" id="SFLDG00002">
    <property type="entry name" value="C1.7:_P-type_atpase_like"/>
    <property type="match status" value="1"/>
</dbReference>
<dbReference type="FunFam" id="3.40.50.1000:FF:000001">
    <property type="entry name" value="Phospholipid-transporting ATPase IC"/>
    <property type="match status" value="1"/>
</dbReference>
<dbReference type="GO" id="GO:0016887">
    <property type="term" value="F:ATP hydrolysis activity"/>
    <property type="evidence" value="ECO:0007669"/>
    <property type="project" value="InterPro"/>
</dbReference>
<dbReference type="SFLD" id="SFLDF00027">
    <property type="entry name" value="p-type_atpase"/>
    <property type="match status" value="1"/>
</dbReference>
<dbReference type="SUPFAM" id="SSF81665">
    <property type="entry name" value="Calcium ATPase, transmembrane domain M"/>
    <property type="match status" value="1"/>
</dbReference>
<accession>A0A1F6M4K5</accession>
<dbReference type="SUPFAM" id="SSF81653">
    <property type="entry name" value="Calcium ATPase, transduction domain A"/>
    <property type="match status" value="1"/>
</dbReference>
<dbReference type="PRINTS" id="PR00119">
    <property type="entry name" value="CATATPASE"/>
</dbReference>
<feature type="transmembrane region" description="Helical" evidence="8">
    <location>
        <begin position="694"/>
        <end position="716"/>
    </location>
</feature>
<feature type="transmembrane region" description="Helical" evidence="8">
    <location>
        <begin position="790"/>
        <end position="810"/>
    </location>
</feature>
<evidence type="ECO:0000256" key="3">
    <source>
        <dbReference type="ARBA" id="ARBA00022741"/>
    </source>
</evidence>
<dbReference type="InterPro" id="IPR059000">
    <property type="entry name" value="ATPase_P-type_domA"/>
</dbReference>
<sequence>MFETNLEKGLESESIPKYQKQYGKNILENQKVTGWHILLRQFMSPFMYLLLGAAILSYFLGEKIDSFMIILFIVVNTGLGFYQEYKSENIIKALKIFLKSYTIVRRDGIEKRIEKSDLVPGDIVIVGPGDIIPADIRLMEVQGLEINESVLSGEAEAVSKDTKTVKKIKQLYEAKNIAFAGSTVSSGQGVGVVIGIGSHTAFGKISALSSETVRISSFEIGMRKISNMILKIVGVTFIFIFLLKLGFSHSSTDFFEFIIFSIALAVSVIPEGLPLVITFTLSHGAKRLAKSNVVVKRLSSIEDLGSIEVLCSDKTGTLTENKMQIAEILDASKNETLFFARLGSIMPTREQPIVNPFDEAIFAGIKKTEVKILQSYTKLSEVPFDPIRKRNAVLLEHENNSELVVRGAYEEVVKLCNKISAKMSKEHSQFILEQGKNGHRVLALAHKNIKTKSCDIKNEEKELELVGLISFYDPLKESSLEALEKAEALGVKIKILTGDSKEVSGAIGRQTGLIINEKMVLTGEEFMALSEPEQKEAANKYSIFARVSPEQKYAIIETLQKTYTVGFLGEGINDAPALKVAHVGMVVSNASDVAREAADIILLQKSLSVIIDGIEEGRRVFANNVKYLKATMASNFGNFYAVVVASFLAGYLPMLPIQLLLLNLLSDFPMMSIANDSVDQKELEKPRHYNIKDIFLVCTVLGIISTLFDFFFFGVFFQFGADTLRSNWFIASVLTELALIFSIRTKGSMFKTVRPSKMVFVLTIVAAALTLALPFTQLGHNVFSLHPPTMNQLFIILGALLVYIFCTELAKRYYYKVEKNSE</sequence>
<dbReference type="InterPro" id="IPR006068">
    <property type="entry name" value="ATPase_P-typ_cation-transptr_C"/>
</dbReference>
<dbReference type="PROSITE" id="PS00154">
    <property type="entry name" value="ATPASE_E1_E2"/>
    <property type="match status" value="1"/>
</dbReference>
<gene>
    <name evidence="10" type="ORF">A3B90_00820</name>
</gene>
<name>A0A1F6M4K5_9BACT</name>
<evidence type="ECO:0000256" key="7">
    <source>
        <dbReference type="ARBA" id="ARBA00023136"/>
    </source>
</evidence>
<dbReference type="Gene3D" id="1.20.1110.10">
    <property type="entry name" value="Calcium-transporting ATPase, transmembrane domain"/>
    <property type="match status" value="1"/>
</dbReference>
<evidence type="ECO:0000256" key="1">
    <source>
        <dbReference type="ARBA" id="ARBA00004141"/>
    </source>
</evidence>
<feature type="transmembrane region" description="Helical" evidence="8">
    <location>
        <begin position="257"/>
        <end position="281"/>
    </location>
</feature>
<evidence type="ECO:0000256" key="6">
    <source>
        <dbReference type="ARBA" id="ARBA00022989"/>
    </source>
</evidence>
<feature type="transmembrane region" description="Helical" evidence="8">
    <location>
        <begin position="228"/>
        <end position="245"/>
    </location>
</feature>
<dbReference type="GO" id="GO:0005524">
    <property type="term" value="F:ATP binding"/>
    <property type="evidence" value="ECO:0007669"/>
    <property type="project" value="UniProtKB-KW"/>
</dbReference>
<keyword evidence="6 8" id="KW-1133">Transmembrane helix</keyword>
<dbReference type="Pfam" id="PF00122">
    <property type="entry name" value="E1-E2_ATPase"/>
    <property type="match status" value="1"/>
</dbReference>
<keyword evidence="3" id="KW-0547">Nucleotide-binding</keyword>
<keyword evidence="2 8" id="KW-0812">Transmembrane</keyword>
<dbReference type="SUPFAM" id="SSF56784">
    <property type="entry name" value="HAD-like"/>
    <property type="match status" value="1"/>
</dbReference>
<dbReference type="InterPro" id="IPR044492">
    <property type="entry name" value="P_typ_ATPase_HD_dom"/>
</dbReference>
<dbReference type="Gene3D" id="3.40.50.1000">
    <property type="entry name" value="HAD superfamily/HAD-like"/>
    <property type="match status" value="1"/>
</dbReference>
<dbReference type="STRING" id="1798676.A3B90_00820"/>
<dbReference type="PANTHER" id="PTHR42861">
    <property type="entry name" value="CALCIUM-TRANSPORTING ATPASE"/>
    <property type="match status" value="1"/>
</dbReference>
<organism evidence="10 11">
    <name type="scientific">Candidatus Magasanikbacteria bacterium RIFCSPHIGHO2_02_FULL_41_13</name>
    <dbReference type="NCBI Taxonomy" id="1798676"/>
    <lineage>
        <taxon>Bacteria</taxon>
        <taxon>Candidatus Magasanikiibacteriota</taxon>
    </lineage>
</organism>
<proteinExistence type="predicted"/>
<dbReference type="InterPro" id="IPR023214">
    <property type="entry name" value="HAD_sf"/>
</dbReference>
<reference evidence="10 11" key="1">
    <citation type="journal article" date="2016" name="Nat. Commun.">
        <title>Thousands of microbial genomes shed light on interconnected biogeochemical processes in an aquifer system.</title>
        <authorList>
            <person name="Anantharaman K."/>
            <person name="Brown C.T."/>
            <person name="Hug L.A."/>
            <person name="Sharon I."/>
            <person name="Castelle C.J."/>
            <person name="Probst A.J."/>
            <person name="Thomas B.C."/>
            <person name="Singh A."/>
            <person name="Wilkins M.J."/>
            <person name="Karaoz U."/>
            <person name="Brodie E.L."/>
            <person name="Williams K.H."/>
            <person name="Hubbard S.S."/>
            <person name="Banfield J.F."/>
        </authorList>
    </citation>
    <scope>NUCLEOTIDE SEQUENCE [LARGE SCALE GENOMIC DNA]</scope>
</reference>
<feature type="transmembrane region" description="Helical" evidence="8">
    <location>
        <begin position="759"/>
        <end position="778"/>
    </location>
</feature>
<keyword evidence="7 8" id="KW-0472">Membrane</keyword>
<dbReference type="AlphaFoldDB" id="A0A1F6M4K5"/>
<evidence type="ECO:0000313" key="10">
    <source>
        <dbReference type="EMBL" id="OGH66536.1"/>
    </source>
</evidence>
<evidence type="ECO:0000259" key="9">
    <source>
        <dbReference type="SMART" id="SM00831"/>
    </source>
</evidence>
<dbReference type="Pfam" id="PF00690">
    <property type="entry name" value="Cation_ATPase_N"/>
    <property type="match status" value="1"/>
</dbReference>
<dbReference type="SFLD" id="SFLDS00003">
    <property type="entry name" value="Haloacid_Dehalogenase"/>
    <property type="match status" value="1"/>
</dbReference>
<evidence type="ECO:0000256" key="5">
    <source>
        <dbReference type="ARBA" id="ARBA00022967"/>
    </source>
</evidence>
<feature type="transmembrane region" description="Helical" evidence="8">
    <location>
        <begin position="42"/>
        <end position="60"/>
    </location>
</feature>
<dbReference type="PRINTS" id="PR00120">
    <property type="entry name" value="HATPASE"/>
</dbReference>
<feature type="transmembrane region" description="Helical" evidence="8">
    <location>
        <begin position="66"/>
        <end position="82"/>
    </location>
</feature>
<evidence type="ECO:0000256" key="4">
    <source>
        <dbReference type="ARBA" id="ARBA00022840"/>
    </source>
</evidence>
<dbReference type="Pfam" id="PF00689">
    <property type="entry name" value="Cation_ATPase_C"/>
    <property type="match status" value="1"/>
</dbReference>
<comment type="caution">
    <text evidence="10">The sequence shown here is derived from an EMBL/GenBank/DDBJ whole genome shotgun (WGS) entry which is preliminary data.</text>
</comment>
<dbReference type="Gene3D" id="3.40.1110.10">
    <property type="entry name" value="Calcium-transporting ATPase, cytoplasmic domain N"/>
    <property type="match status" value="1"/>
</dbReference>
<dbReference type="Gene3D" id="2.70.150.10">
    <property type="entry name" value="Calcium-transporting ATPase, cytoplasmic transduction domain A"/>
    <property type="match status" value="1"/>
</dbReference>
<dbReference type="InterPro" id="IPR018303">
    <property type="entry name" value="ATPase_P-typ_P_site"/>
</dbReference>
<keyword evidence="5" id="KW-1278">Translocase</keyword>
<dbReference type="InterPro" id="IPR023299">
    <property type="entry name" value="ATPase_P-typ_cyto_dom_N"/>
</dbReference>
<comment type="subcellular location">
    <subcellularLocation>
        <location evidence="1">Membrane</location>
        <topology evidence="1">Multi-pass membrane protein</topology>
    </subcellularLocation>
</comment>
<dbReference type="Pfam" id="PF13246">
    <property type="entry name" value="Cation_ATPase"/>
    <property type="match status" value="1"/>
</dbReference>
<dbReference type="EMBL" id="MFPX01000017">
    <property type="protein sequence ID" value="OGH66536.1"/>
    <property type="molecule type" value="Genomic_DNA"/>
</dbReference>
<feature type="domain" description="Cation-transporting P-type ATPase N-terminal" evidence="9">
    <location>
        <begin position="1"/>
        <end position="62"/>
    </location>
</feature>
<dbReference type="InterPro" id="IPR023298">
    <property type="entry name" value="ATPase_P-typ_TM_dom_sf"/>
</dbReference>